<dbReference type="PROSITE" id="PS50995">
    <property type="entry name" value="HTH_MARR_2"/>
    <property type="match status" value="1"/>
</dbReference>
<proteinExistence type="predicted"/>
<dbReference type="Pfam" id="PF12802">
    <property type="entry name" value="MarR_2"/>
    <property type="match status" value="1"/>
</dbReference>
<gene>
    <name evidence="2" type="ORF">D2T30_05405</name>
</gene>
<dbReference type="Proteomes" id="UP000284476">
    <property type="component" value="Unassembled WGS sequence"/>
</dbReference>
<dbReference type="InterPro" id="IPR036388">
    <property type="entry name" value="WH-like_DNA-bd_sf"/>
</dbReference>
<protein>
    <submittedName>
        <fullName evidence="2">MarR family transcriptional regulator</fullName>
    </submittedName>
</protein>
<dbReference type="PANTHER" id="PTHR33164">
    <property type="entry name" value="TRANSCRIPTIONAL REGULATOR, MARR FAMILY"/>
    <property type="match status" value="1"/>
</dbReference>
<reference evidence="2 3" key="2">
    <citation type="submission" date="2019-01" db="EMBL/GenBank/DDBJ databases">
        <authorList>
            <person name="Li Y."/>
        </authorList>
    </citation>
    <scope>NUCLEOTIDE SEQUENCE [LARGE SCALE GENOMIC DNA]</scope>
    <source>
        <strain evidence="2 3">SK2B-1</strain>
    </source>
</reference>
<dbReference type="InterPro" id="IPR000835">
    <property type="entry name" value="HTH_MarR-typ"/>
</dbReference>
<evidence type="ECO:0000313" key="2">
    <source>
        <dbReference type="EMBL" id="RWR23060.1"/>
    </source>
</evidence>
<dbReference type="PRINTS" id="PR00598">
    <property type="entry name" value="HTHMARR"/>
</dbReference>
<dbReference type="AlphaFoldDB" id="A0A443JRC3"/>
<dbReference type="InterPro" id="IPR039422">
    <property type="entry name" value="MarR/SlyA-like"/>
</dbReference>
<dbReference type="InterPro" id="IPR036390">
    <property type="entry name" value="WH_DNA-bd_sf"/>
</dbReference>
<dbReference type="RefSeq" id="WP_128208044.1">
    <property type="nucleotide sequence ID" value="NZ_JBHRSO010000013.1"/>
</dbReference>
<dbReference type="EMBL" id="SAUZ01000004">
    <property type="protein sequence ID" value="RWR23060.1"/>
    <property type="molecule type" value="Genomic_DNA"/>
</dbReference>
<accession>A0A443JRC3</accession>
<comment type="caution">
    <text evidence="2">The sequence shown here is derived from an EMBL/GenBank/DDBJ whole genome shotgun (WGS) entry which is preliminary data.</text>
</comment>
<organism evidence="2 3">
    <name type="scientific">Paenirhodobacter populi</name>
    <dbReference type="NCBI Taxonomy" id="2306993"/>
    <lineage>
        <taxon>Bacteria</taxon>
        <taxon>Pseudomonadati</taxon>
        <taxon>Pseudomonadota</taxon>
        <taxon>Alphaproteobacteria</taxon>
        <taxon>Rhodobacterales</taxon>
        <taxon>Rhodobacter group</taxon>
        <taxon>Paenirhodobacter</taxon>
    </lineage>
</organism>
<feature type="domain" description="HTH marR-type" evidence="1">
    <location>
        <begin position="11"/>
        <end position="143"/>
    </location>
</feature>
<dbReference type="GO" id="GO:0006950">
    <property type="term" value="P:response to stress"/>
    <property type="evidence" value="ECO:0007669"/>
    <property type="project" value="TreeGrafter"/>
</dbReference>
<reference evidence="2 3" key="1">
    <citation type="submission" date="2019-01" db="EMBL/GenBank/DDBJ databases">
        <title>Sinorhodobacter populi sp. nov. isolated from the symptomatic bark tissue of Populus euramericana canker.</title>
        <authorList>
            <person name="Xu G."/>
        </authorList>
    </citation>
    <scope>NUCLEOTIDE SEQUENCE [LARGE SCALE GENOMIC DNA]</scope>
    <source>
        <strain evidence="2 3">SK2B-1</strain>
    </source>
</reference>
<dbReference type="SMART" id="SM00347">
    <property type="entry name" value="HTH_MARR"/>
    <property type="match status" value="1"/>
</dbReference>
<dbReference type="GO" id="GO:0003700">
    <property type="term" value="F:DNA-binding transcription factor activity"/>
    <property type="evidence" value="ECO:0007669"/>
    <property type="project" value="InterPro"/>
</dbReference>
<dbReference type="SUPFAM" id="SSF46785">
    <property type="entry name" value="Winged helix' DNA-binding domain"/>
    <property type="match status" value="1"/>
</dbReference>
<sequence>MPSLTHEAASHRNPGRLLNQVARLITRDFDRRLAPLGINVAYMPVLGALKAAGHLSQKELAEMGRIGQPAMAQMLDRMVKEGLLIRTTDSADRRRALFALSQKGRDLMPEVGRILETGNVEIFSALGSDGFGRLIALLRQLEHHLAGKDEATS</sequence>
<dbReference type="Gene3D" id="1.10.10.10">
    <property type="entry name" value="Winged helix-like DNA-binding domain superfamily/Winged helix DNA-binding domain"/>
    <property type="match status" value="1"/>
</dbReference>
<evidence type="ECO:0000259" key="1">
    <source>
        <dbReference type="PROSITE" id="PS50995"/>
    </source>
</evidence>
<dbReference type="PANTHER" id="PTHR33164:SF13">
    <property type="entry name" value="4-HYDROXYPHENYLACETATE CATABOLISM PROTEIN"/>
    <property type="match status" value="1"/>
</dbReference>
<name>A0A443JRC3_9RHOB</name>
<evidence type="ECO:0000313" key="3">
    <source>
        <dbReference type="Proteomes" id="UP000284476"/>
    </source>
</evidence>